<sequence length="160" mass="18676">MKTFKAKIEIIGINPFVFIPNDILDYLFEKAGKNKGKIPVHIKVEGNKFEQTLIKYSGHWRLYLNTPMRKSAKKEVGQMTKIEIEFDSSERKIPFHPKFRKALNENESARKIFDSLAPSLQKEILKYLSFLKTEKSIDKNVERAIEFLNGNTRFIGRDKP</sequence>
<evidence type="ECO:0000313" key="1">
    <source>
        <dbReference type="EMBL" id="REH52508.1"/>
    </source>
</evidence>
<dbReference type="OrthoDB" id="2243618at2"/>
<proteinExistence type="predicted"/>
<dbReference type="AlphaFoldDB" id="A0A3E0I198"/>
<name>A0A3E0I198_9FLAO</name>
<dbReference type="Pfam" id="PF08922">
    <property type="entry name" value="DUF1905"/>
    <property type="match status" value="1"/>
</dbReference>
<dbReference type="Gene3D" id="2.40.30.100">
    <property type="entry name" value="AF2212/PG0164-like"/>
    <property type="match status" value="1"/>
</dbReference>
<dbReference type="RefSeq" id="WP_115900853.1">
    <property type="nucleotide sequence ID" value="NZ_QUNS01000003.1"/>
</dbReference>
<dbReference type="EMBL" id="QUNS01000003">
    <property type="protein sequence ID" value="REH52508.1"/>
    <property type="molecule type" value="Genomic_DNA"/>
</dbReference>
<organism evidence="1 2">
    <name type="scientific">Tenacibaculum gallaicum</name>
    <dbReference type="NCBI Taxonomy" id="561505"/>
    <lineage>
        <taxon>Bacteria</taxon>
        <taxon>Pseudomonadati</taxon>
        <taxon>Bacteroidota</taxon>
        <taxon>Flavobacteriia</taxon>
        <taxon>Flavobacteriales</taxon>
        <taxon>Flavobacteriaceae</taxon>
        <taxon>Tenacibaculum</taxon>
    </lineage>
</organism>
<evidence type="ECO:0000313" key="2">
    <source>
        <dbReference type="Proteomes" id="UP000256884"/>
    </source>
</evidence>
<dbReference type="Pfam" id="PF13376">
    <property type="entry name" value="OmdA"/>
    <property type="match status" value="1"/>
</dbReference>
<gene>
    <name evidence="1" type="ORF">C7448_103243</name>
</gene>
<keyword evidence="2" id="KW-1185">Reference proteome</keyword>
<reference evidence="1 2" key="1">
    <citation type="submission" date="2018-08" db="EMBL/GenBank/DDBJ databases">
        <title>Genomic Encyclopedia of Type Strains, Phase IV (KMG-IV): sequencing the most valuable type-strain genomes for metagenomic binning, comparative biology and taxonomic classification.</title>
        <authorList>
            <person name="Goeker M."/>
        </authorList>
    </citation>
    <scope>NUCLEOTIDE SEQUENCE [LARGE SCALE GENOMIC DNA]</scope>
    <source>
        <strain evidence="1 2">DSM 18841</strain>
    </source>
</reference>
<dbReference type="InterPro" id="IPR015018">
    <property type="entry name" value="DUF1905"/>
</dbReference>
<dbReference type="InterPro" id="IPR037079">
    <property type="entry name" value="AF2212/PG0164-like_sf"/>
</dbReference>
<accession>A0A3E0I198</accession>
<protein>
    <submittedName>
        <fullName evidence="1">Bacteriocin resistance YdeI/OmpD-like protein</fullName>
    </submittedName>
</protein>
<dbReference type="Proteomes" id="UP000256884">
    <property type="component" value="Unassembled WGS sequence"/>
</dbReference>
<dbReference type="SUPFAM" id="SSF141694">
    <property type="entry name" value="AF2212/PG0164-like"/>
    <property type="match status" value="1"/>
</dbReference>
<comment type="caution">
    <text evidence="1">The sequence shown here is derived from an EMBL/GenBank/DDBJ whole genome shotgun (WGS) entry which is preliminary data.</text>
</comment>